<dbReference type="SMART" id="SM00332">
    <property type="entry name" value="PP2Cc"/>
    <property type="match status" value="1"/>
</dbReference>
<dbReference type="InterPro" id="IPR053235">
    <property type="entry name" value="Ser_Thr_kinase"/>
</dbReference>
<keyword evidence="1" id="KW-0472">Membrane</keyword>
<feature type="transmembrane region" description="Helical" evidence="1">
    <location>
        <begin position="554"/>
        <end position="575"/>
    </location>
</feature>
<accession>A0A5C6C1Y9</accession>
<dbReference type="GO" id="GO:0005524">
    <property type="term" value="F:ATP binding"/>
    <property type="evidence" value="ECO:0007669"/>
    <property type="project" value="InterPro"/>
</dbReference>
<dbReference type="Proteomes" id="UP000319908">
    <property type="component" value="Unassembled WGS sequence"/>
</dbReference>
<dbReference type="InterPro" id="IPR001932">
    <property type="entry name" value="PPM-type_phosphatase-like_dom"/>
</dbReference>
<dbReference type="SUPFAM" id="SSF81606">
    <property type="entry name" value="PP2C-like"/>
    <property type="match status" value="1"/>
</dbReference>
<dbReference type="InterPro" id="IPR011009">
    <property type="entry name" value="Kinase-like_dom_sf"/>
</dbReference>
<evidence type="ECO:0000259" key="2">
    <source>
        <dbReference type="PROSITE" id="PS50011"/>
    </source>
</evidence>
<proteinExistence type="predicted"/>
<dbReference type="InterPro" id="IPR000719">
    <property type="entry name" value="Prot_kinase_dom"/>
</dbReference>
<dbReference type="SMART" id="SM00331">
    <property type="entry name" value="PP2C_SIG"/>
    <property type="match status" value="1"/>
</dbReference>
<gene>
    <name evidence="4" type="primary">prkC_1</name>
    <name evidence="4" type="ORF">Poly21_02600</name>
</gene>
<reference evidence="4 5" key="1">
    <citation type="journal article" date="2020" name="Antonie Van Leeuwenhoek">
        <title>Rhodopirellula heiligendammensis sp. nov., Rhodopirellula pilleata sp. nov., and Rhodopirellula solitaria sp. nov. isolated from natural or artificial marine surfaces in Northern Germany and California, USA, and emended description of the genus Rhodopirellula.</title>
        <authorList>
            <person name="Kallscheuer N."/>
            <person name="Wiegand S."/>
            <person name="Jogler M."/>
            <person name="Boedeker C."/>
            <person name="Peeters S.H."/>
            <person name="Rast P."/>
            <person name="Heuer A."/>
            <person name="Jetten M.S.M."/>
            <person name="Rohde M."/>
            <person name="Jogler C."/>
        </authorList>
    </citation>
    <scope>NUCLEOTIDE SEQUENCE [LARGE SCALE GENOMIC DNA]</scope>
    <source>
        <strain evidence="4 5">Poly21</strain>
    </source>
</reference>
<keyword evidence="1" id="KW-0812">Transmembrane</keyword>
<evidence type="ECO:0000259" key="3">
    <source>
        <dbReference type="PROSITE" id="PS51746"/>
    </source>
</evidence>
<dbReference type="PROSITE" id="PS51746">
    <property type="entry name" value="PPM_2"/>
    <property type="match status" value="1"/>
</dbReference>
<protein>
    <submittedName>
        <fullName evidence="4">Serine/threonine-protein kinase PrkC</fullName>
        <ecNumber evidence="4">2.7.11.1</ecNumber>
    </submittedName>
</protein>
<dbReference type="AlphaFoldDB" id="A0A5C6C1Y9"/>
<keyword evidence="5" id="KW-1185">Reference proteome</keyword>
<dbReference type="RefSeq" id="WP_146405170.1">
    <property type="nucleotide sequence ID" value="NZ_SJPU01000001.1"/>
</dbReference>
<keyword evidence="1" id="KW-1133">Transmembrane helix</keyword>
<dbReference type="PROSITE" id="PS50011">
    <property type="entry name" value="PROTEIN_KINASE_DOM"/>
    <property type="match status" value="1"/>
</dbReference>
<dbReference type="EC" id="2.7.11.1" evidence="4"/>
<dbReference type="CDD" id="cd00143">
    <property type="entry name" value="PP2Cc"/>
    <property type="match status" value="1"/>
</dbReference>
<dbReference type="GO" id="GO:0005737">
    <property type="term" value="C:cytoplasm"/>
    <property type="evidence" value="ECO:0007669"/>
    <property type="project" value="TreeGrafter"/>
</dbReference>
<organism evidence="4 5">
    <name type="scientific">Allorhodopirellula heiligendammensis</name>
    <dbReference type="NCBI Taxonomy" id="2714739"/>
    <lineage>
        <taxon>Bacteria</taxon>
        <taxon>Pseudomonadati</taxon>
        <taxon>Planctomycetota</taxon>
        <taxon>Planctomycetia</taxon>
        <taxon>Pirellulales</taxon>
        <taxon>Pirellulaceae</taxon>
        <taxon>Allorhodopirellula</taxon>
    </lineage>
</organism>
<dbReference type="Pfam" id="PF00069">
    <property type="entry name" value="Pkinase"/>
    <property type="match status" value="1"/>
</dbReference>
<dbReference type="PANTHER" id="PTHR24361:SF785">
    <property type="entry name" value="DUAL SPECIFICITY MITOGEN-ACTIVATED PROTEIN KINASE KINASE 1"/>
    <property type="match status" value="1"/>
</dbReference>
<dbReference type="GO" id="GO:0004674">
    <property type="term" value="F:protein serine/threonine kinase activity"/>
    <property type="evidence" value="ECO:0007669"/>
    <property type="project" value="UniProtKB-EC"/>
</dbReference>
<dbReference type="OrthoDB" id="283104at2"/>
<dbReference type="Gene3D" id="1.10.510.10">
    <property type="entry name" value="Transferase(Phosphotransferase) domain 1"/>
    <property type="match status" value="1"/>
</dbReference>
<sequence length="578" mass="64937">MPTQLDLIIGQHSSPGIKPSNQDFHGFCLPSEPLRTTKGIPVGLADGISSSDVSQVAAETVVKAFLNDYFCTSEAWTVKHSVFKVLAATNYWLHSMSRQSRYLEDQDKGYVCTFSGLVFKSATAHLFHIGDTRVYRLRGSQLDLLTEDHQLRVTSRTSYLTRAIGFHTELEIDYRSLVLEPGDVFILLSDGVYDFVDDDSICRIIDESCNDLDAAAKMLVDTAVLQKSDDNLTAQIVRVVSVPATNSIEVHADLIDLPFPPQLSPRDEFDGFRIVRELHASSRSHVYLVSDLETGDLVVMKTLSTEQQQDPGHLNRFFSEEWVARRLNNVNVLKAYLPSRKRKYLYTITEYIDGQTLTQWMRDNPLPPLDVVRGIVQQIGKGLQAFHRQEMLHQDIRPENILIDREGTVKIIDFGSTWVAGLAESTSQLAPSNLLGTVQYMAPEVLRGEAGTPRSEVFSLAVITYQMLTGRLPYGPHLARTRTRAAQSKLRYATAITPHSDLPGWIDGTLAKALHLNANLRYEEPAEFVYDLYHPRKEFIKEGQPLLIRDPATYWKRVSAVLACILAAVCGAWLMTLQ</sequence>
<dbReference type="InterPro" id="IPR008266">
    <property type="entry name" value="Tyr_kinase_AS"/>
</dbReference>
<dbReference type="CDD" id="cd14014">
    <property type="entry name" value="STKc_PknB_like"/>
    <property type="match status" value="1"/>
</dbReference>
<feature type="domain" description="PPM-type phosphatase" evidence="3">
    <location>
        <begin position="8"/>
        <end position="239"/>
    </location>
</feature>
<dbReference type="PANTHER" id="PTHR24361">
    <property type="entry name" value="MITOGEN-ACTIVATED KINASE KINASE KINASE"/>
    <property type="match status" value="1"/>
</dbReference>
<dbReference type="SUPFAM" id="SSF56112">
    <property type="entry name" value="Protein kinase-like (PK-like)"/>
    <property type="match status" value="1"/>
</dbReference>
<dbReference type="Gene3D" id="3.60.40.10">
    <property type="entry name" value="PPM-type phosphatase domain"/>
    <property type="match status" value="1"/>
</dbReference>
<dbReference type="EMBL" id="SJPU01000001">
    <property type="protein sequence ID" value="TWU18105.1"/>
    <property type="molecule type" value="Genomic_DNA"/>
</dbReference>
<feature type="domain" description="Protein kinase" evidence="2">
    <location>
        <begin position="272"/>
        <end position="537"/>
    </location>
</feature>
<keyword evidence="4" id="KW-0808">Transferase</keyword>
<evidence type="ECO:0000313" key="4">
    <source>
        <dbReference type="EMBL" id="TWU18105.1"/>
    </source>
</evidence>
<comment type="caution">
    <text evidence="4">The sequence shown here is derived from an EMBL/GenBank/DDBJ whole genome shotgun (WGS) entry which is preliminary data.</text>
</comment>
<keyword evidence="4" id="KW-0418">Kinase</keyword>
<dbReference type="InterPro" id="IPR036457">
    <property type="entry name" value="PPM-type-like_dom_sf"/>
</dbReference>
<name>A0A5C6C1Y9_9BACT</name>
<dbReference type="PROSITE" id="PS00109">
    <property type="entry name" value="PROTEIN_KINASE_TYR"/>
    <property type="match status" value="1"/>
</dbReference>
<evidence type="ECO:0000313" key="5">
    <source>
        <dbReference type="Proteomes" id="UP000319908"/>
    </source>
</evidence>
<dbReference type="Pfam" id="PF13672">
    <property type="entry name" value="PP2C_2"/>
    <property type="match status" value="1"/>
</dbReference>
<evidence type="ECO:0000256" key="1">
    <source>
        <dbReference type="SAM" id="Phobius"/>
    </source>
</evidence>